<protein>
    <recommendedName>
        <fullName evidence="8">Acyl-coenzyme A diphosphatase NUDT19</fullName>
        <ecNumber evidence="11">3.6.1.77</ecNumber>
    </recommendedName>
    <alternativeName>
        <fullName evidence="9">Nucleoside diphosphate-linked moiety X motif 19</fullName>
    </alternativeName>
</protein>
<evidence type="ECO:0000256" key="4">
    <source>
        <dbReference type="ARBA" id="ARBA00022723"/>
    </source>
</evidence>
<evidence type="ECO:0000256" key="1">
    <source>
        <dbReference type="ARBA" id="ARBA00001936"/>
    </source>
</evidence>
<dbReference type="SUPFAM" id="SSF55811">
    <property type="entry name" value="Nudix"/>
    <property type="match status" value="1"/>
</dbReference>
<evidence type="ECO:0000256" key="18">
    <source>
        <dbReference type="ARBA" id="ARBA00047584"/>
    </source>
</evidence>
<reference evidence="33" key="1">
    <citation type="submission" date="2025-08" db="UniProtKB">
        <authorList>
            <consortium name="Ensembl"/>
        </authorList>
    </citation>
    <scope>IDENTIFICATION</scope>
</reference>
<keyword evidence="7" id="KW-0464">Manganese</keyword>
<dbReference type="EC" id="3.6.1.77" evidence="11"/>
<evidence type="ECO:0000256" key="13">
    <source>
        <dbReference type="ARBA" id="ARBA00047289"/>
    </source>
</evidence>
<dbReference type="InterPro" id="IPR000086">
    <property type="entry name" value="NUDIX_hydrolase_dom"/>
</dbReference>
<dbReference type="GO" id="GO:0036114">
    <property type="term" value="P:medium-chain fatty-acyl-CoA catabolic process"/>
    <property type="evidence" value="ECO:0007669"/>
    <property type="project" value="Ensembl"/>
</dbReference>
<dbReference type="GO" id="GO:0005739">
    <property type="term" value="C:mitochondrion"/>
    <property type="evidence" value="ECO:0007669"/>
    <property type="project" value="TreeGrafter"/>
</dbReference>
<dbReference type="GO" id="GO:1902858">
    <property type="term" value="P:propionyl-CoA metabolic process"/>
    <property type="evidence" value="ECO:0007669"/>
    <property type="project" value="Ensembl"/>
</dbReference>
<reference evidence="33" key="2">
    <citation type="submission" date="2025-09" db="UniProtKB">
        <authorList>
            <consortium name="Ensembl"/>
        </authorList>
    </citation>
    <scope>IDENTIFICATION</scope>
</reference>
<dbReference type="GO" id="GO:0010945">
    <property type="term" value="F:coenzyme A diphosphatase activity"/>
    <property type="evidence" value="ECO:0007669"/>
    <property type="project" value="UniProtKB-EC"/>
</dbReference>
<evidence type="ECO:0000256" key="30">
    <source>
        <dbReference type="ARBA" id="ARBA00049403"/>
    </source>
</evidence>
<evidence type="ECO:0000256" key="6">
    <source>
        <dbReference type="ARBA" id="ARBA00022842"/>
    </source>
</evidence>
<comment type="catalytic activity">
    <reaction evidence="10">
        <text>CoA + H2O = (R)-4'-phosphopantetheine + adenosine 3',5'-bisphosphate + 2 H(+)</text>
        <dbReference type="Rhea" id="RHEA:64988"/>
        <dbReference type="ChEBI" id="CHEBI:15377"/>
        <dbReference type="ChEBI" id="CHEBI:15378"/>
        <dbReference type="ChEBI" id="CHEBI:57287"/>
        <dbReference type="ChEBI" id="CHEBI:58343"/>
        <dbReference type="ChEBI" id="CHEBI:61723"/>
        <dbReference type="EC" id="3.6.1.77"/>
    </reaction>
    <physiologicalReaction direction="left-to-right" evidence="10">
        <dbReference type="Rhea" id="RHEA:64989"/>
    </physiologicalReaction>
</comment>
<dbReference type="PANTHER" id="PTHR12318">
    <property type="entry name" value="TESTOSTERONE-REGULATED PROTEIN RP2"/>
    <property type="match status" value="1"/>
</dbReference>
<dbReference type="Proteomes" id="UP000694386">
    <property type="component" value="Unplaced"/>
</dbReference>
<evidence type="ECO:0000256" key="21">
    <source>
        <dbReference type="ARBA" id="ARBA00047757"/>
    </source>
</evidence>
<dbReference type="GO" id="GO:0015938">
    <property type="term" value="P:coenzyme A catabolic process"/>
    <property type="evidence" value="ECO:0007669"/>
    <property type="project" value="Ensembl"/>
</dbReference>
<comment type="catalytic activity">
    <reaction evidence="25">
        <text>a 5'-end CoA-ribonucleoside in mRNA + H2O = a 5'-end phospho-adenosine-phospho-ribonucleoside in mRNA + (R)-4'-phosphopantetheine + 2 H(+)</text>
        <dbReference type="Rhea" id="RHEA:67592"/>
        <dbReference type="Rhea" id="RHEA-COMP:15719"/>
        <dbReference type="Rhea" id="RHEA-COMP:17276"/>
        <dbReference type="ChEBI" id="CHEBI:15377"/>
        <dbReference type="ChEBI" id="CHEBI:15378"/>
        <dbReference type="ChEBI" id="CHEBI:61723"/>
        <dbReference type="ChEBI" id="CHEBI:144051"/>
        <dbReference type="ChEBI" id="CHEBI:172371"/>
    </reaction>
    <physiologicalReaction direction="left-to-right" evidence="25">
        <dbReference type="Rhea" id="RHEA:67593"/>
    </physiologicalReaction>
</comment>
<organism evidence="33 34">
    <name type="scientific">Cricetulus griseus</name>
    <name type="common">Chinese hamster</name>
    <name type="synonym">Cricetulus barabensis griseus</name>
    <dbReference type="NCBI Taxonomy" id="10029"/>
    <lineage>
        <taxon>Eukaryota</taxon>
        <taxon>Metazoa</taxon>
        <taxon>Chordata</taxon>
        <taxon>Craniata</taxon>
        <taxon>Vertebrata</taxon>
        <taxon>Euteleostomi</taxon>
        <taxon>Mammalia</taxon>
        <taxon>Eutheria</taxon>
        <taxon>Euarchontoglires</taxon>
        <taxon>Glires</taxon>
        <taxon>Rodentia</taxon>
        <taxon>Myomorpha</taxon>
        <taxon>Muroidea</taxon>
        <taxon>Cricetidae</taxon>
        <taxon>Cricetinae</taxon>
        <taxon>Cricetulus</taxon>
    </lineage>
</organism>
<proteinExistence type="inferred from homology"/>
<feature type="domain" description="Nudix hydrolase" evidence="32">
    <location>
        <begin position="4"/>
        <end position="262"/>
    </location>
</feature>
<evidence type="ECO:0000256" key="28">
    <source>
        <dbReference type="ARBA" id="ARBA00048961"/>
    </source>
</evidence>
<comment type="catalytic activity">
    <reaction evidence="24">
        <text>succinyl-CoA + H2O = succinyl-4'-phosphopantetheine + adenosine 3',5'-bisphosphate + 2 H(+)</text>
        <dbReference type="Rhea" id="RHEA:67472"/>
        <dbReference type="ChEBI" id="CHEBI:15377"/>
        <dbReference type="ChEBI" id="CHEBI:15378"/>
        <dbReference type="ChEBI" id="CHEBI:57292"/>
        <dbReference type="ChEBI" id="CHEBI:58343"/>
        <dbReference type="ChEBI" id="CHEBI:172364"/>
    </reaction>
    <physiologicalReaction direction="left-to-right" evidence="24">
        <dbReference type="Rhea" id="RHEA:67473"/>
    </physiologicalReaction>
</comment>
<comment type="similarity">
    <text evidence="3">Belongs to the Nudix hydrolase family.</text>
</comment>
<evidence type="ECO:0000256" key="22">
    <source>
        <dbReference type="ARBA" id="ARBA00048360"/>
    </source>
</evidence>
<keyword evidence="5" id="KW-0378">Hydrolase</keyword>
<evidence type="ECO:0000256" key="27">
    <source>
        <dbReference type="ARBA" id="ARBA00048882"/>
    </source>
</evidence>
<feature type="compositionally biased region" description="Low complexity" evidence="31">
    <location>
        <begin position="91"/>
        <end position="109"/>
    </location>
</feature>
<dbReference type="GO" id="GO:0000287">
    <property type="term" value="F:magnesium ion binding"/>
    <property type="evidence" value="ECO:0007669"/>
    <property type="project" value="Ensembl"/>
</dbReference>
<comment type="catalytic activity">
    <reaction evidence="20">
        <text>(9Z,12Z)-octadecadienoyl-CoA + H2O = S-(9Z,12Z-octadecadienoyl)-4'-phosphopantetheine + adenosine 3',5'-bisphosphate + 2 H(+)</text>
        <dbReference type="Rhea" id="RHEA:67536"/>
        <dbReference type="ChEBI" id="CHEBI:15377"/>
        <dbReference type="ChEBI" id="CHEBI:15378"/>
        <dbReference type="ChEBI" id="CHEBI:57383"/>
        <dbReference type="ChEBI" id="CHEBI:58343"/>
        <dbReference type="ChEBI" id="CHEBI:172387"/>
    </reaction>
    <physiologicalReaction direction="left-to-right" evidence="20">
        <dbReference type="Rhea" id="RHEA:67537"/>
    </physiologicalReaction>
</comment>
<dbReference type="GO" id="GO:2001294">
    <property type="term" value="P:malonyl-CoA catabolic process"/>
    <property type="evidence" value="ECO:0007669"/>
    <property type="project" value="Ensembl"/>
</dbReference>
<evidence type="ECO:0000313" key="34">
    <source>
        <dbReference type="Proteomes" id="UP000694386"/>
    </source>
</evidence>
<evidence type="ECO:0000256" key="10">
    <source>
        <dbReference type="ARBA" id="ARBA00044908"/>
    </source>
</evidence>
<comment type="function">
    <text evidence="12">Fatty acyl-coenzyme A (CoA) diphosphatase that hydrolyzes fatty acyl-CoA to yield acyl-4'-phosphopantetheine and adenosine 3',5'-bisphosphate. Mediates the hydrolysis of a wide range of CoA esters, including choloyl-CoA and branched-chain fatty-acyl-CoA esters and at low substrate concentrations medium and long-chain fatty-acyl-CoA esters are the primary substrates. Highest activity seen with medium-chain acyl-CoA esters and higher rates of activity seen with the unsaturated acyl-CoA esters compared with the saturated esters. Exhibits decapping activity towards dpCoA-capped RNAs in vitro.</text>
</comment>
<dbReference type="Ensembl" id="ENSCGRT00001021394.1">
    <property type="protein sequence ID" value="ENSCGRP00001017150.1"/>
    <property type="gene ID" value="ENSCGRG00001017272.1"/>
</dbReference>
<dbReference type="CDD" id="cd18870">
    <property type="entry name" value="NUDIX_AcylCoAdiphos_Nudt19"/>
    <property type="match status" value="1"/>
</dbReference>
<dbReference type="AlphaFoldDB" id="A0A8C2QJN3"/>
<evidence type="ECO:0000256" key="19">
    <source>
        <dbReference type="ARBA" id="ARBA00047666"/>
    </source>
</evidence>
<evidence type="ECO:0000256" key="25">
    <source>
        <dbReference type="ARBA" id="ARBA00048667"/>
    </source>
</evidence>
<dbReference type="PANTHER" id="PTHR12318:SF0">
    <property type="entry name" value="ACYL-COENZYME A DIPHOSPHATASE NUDT19"/>
    <property type="match status" value="1"/>
</dbReference>
<evidence type="ECO:0000256" key="5">
    <source>
        <dbReference type="ARBA" id="ARBA00022801"/>
    </source>
</evidence>
<comment type="catalytic activity">
    <reaction evidence="18">
        <text>4,8-dimethylnonanoyl-CoA + H2O = S-(4,8-dimethylnonanoyl)-4'-phosphopantetheine + adenosine 3',5'-bisphosphate + 2 H(+)</text>
        <dbReference type="Rhea" id="RHEA:67524"/>
        <dbReference type="ChEBI" id="CHEBI:15377"/>
        <dbReference type="ChEBI" id="CHEBI:15378"/>
        <dbReference type="ChEBI" id="CHEBI:58343"/>
        <dbReference type="ChEBI" id="CHEBI:77061"/>
        <dbReference type="ChEBI" id="CHEBI:172385"/>
    </reaction>
    <physiologicalReaction direction="left-to-right" evidence="18">
        <dbReference type="Rhea" id="RHEA:67525"/>
    </physiologicalReaction>
</comment>
<comment type="catalytic activity">
    <reaction evidence="23">
        <text>(9Z)-tetradecenoyl-CoA + H2O = S-(9Z-tetradecenoyl)-4'-phosphopantetheine + adenosine 3',5'-bisphosphate + 2 H(+)</text>
        <dbReference type="Rhea" id="RHEA:67544"/>
        <dbReference type="ChEBI" id="CHEBI:15377"/>
        <dbReference type="ChEBI" id="CHEBI:15378"/>
        <dbReference type="ChEBI" id="CHEBI:58343"/>
        <dbReference type="ChEBI" id="CHEBI:65060"/>
        <dbReference type="ChEBI" id="CHEBI:172389"/>
    </reaction>
    <physiologicalReaction direction="left-to-right" evidence="23">
        <dbReference type="Rhea" id="RHEA:67545"/>
    </physiologicalReaction>
</comment>
<evidence type="ECO:0000256" key="20">
    <source>
        <dbReference type="ARBA" id="ARBA00047708"/>
    </source>
</evidence>
<accession>A0A8C2QJN3</accession>
<comment type="catalytic activity">
    <reaction evidence="27">
        <text>an acyl-CoA + H2O = an acyl-4'-phosphopantetheine + adenosine 3',5'-bisphosphate + 2 H(+)</text>
        <dbReference type="Rhea" id="RHEA:50044"/>
        <dbReference type="ChEBI" id="CHEBI:15377"/>
        <dbReference type="ChEBI" id="CHEBI:15378"/>
        <dbReference type="ChEBI" id="CHEBI:58342"/>
        <dbReference type="ChEBI" id="CHEBI:58343"/>
        <dbReference type="ChEBI" id="CHEBI:132023"/>
    </reaction>
    <physiologicalReaction direction="left-to-right" evidence="27">
        <dbReference type="Rhea" id="RHEA:50045"/>
    </physiologicalReaction>
</comment>
<dbReference type="GO" id="GO:0044580">
    <property type="term" value="P:butyryl-CoA catabolic process"/>
    <property type="evidence" value="ECO:0007669"/>
    <property type="project" value="Ensembl"/>
</dbReference>
<feature type="region of interest" description="Disordered" evidence="31">
    <location>
        <begin position="80"/>
        <end position="109"/>
    </location>
</feature>
<evidence type="ECO:0000256" key="3">
    <source>
        <dbReference type="ARBA" id="ARBA00005582"/>
    </source>
</evidence>
<evidence type="ECO:0000256" key="11">
    <source>
        <dbReference type="ARBA" id="ARBA00044967"/>
    </source>
</evidence>
<name>A0A8C2QJN3_CRIGR</name>
<evidence type="ECO:0000256" key="12">
    <source>
        <dbReference type="ARBA" id="ARBA00045809"/>
    </source>
</evidence>
<dbReference type="GO" id="GO:1901289">
    <property type="term" value="P:succinyl-CoA catabolic process"/>
    <property type="evidence" value="ECO:0007669"/>
    <property type="project" value="Ensembl"/>
</dbReference>
<comment type="catalytic activity">
    <reaction evidence="15">
        <text>tetradecanoyl-CoA + H2O = tetradecanoyl-4'-phosphopantetheine + adenosine 3',5'-bisphosphate + 2 H(+)</text>
        <dbReference type="Rhea" id="RHEA:50028"/>
        <dbReference type="ChEBI" id="CHEBI:15377"/>
        <dbReference type="ChEBI" id="CHEBI:15378"/>
        <dbReference type="ChEBI" id="CHEBI:57385"/>
        <dbReference type="ChEBI" id="CHEBI:58343"/>
        <dbReference type="ChEBI" id="CHEBI:132017"/>
    </reaction>
    <physiologicalReaction direction="left-to-right" evidence="15">
        <dbReference type="Rhea" id="RHEA:50029"/>
    </physiologicalReaction>
</comment>
<evidence type="ECO:0000313" key="33">
    <source>
        <dbReference type="Ensembl" id="ENSCGRP00001017150.1"/>
    </source>
</evidence>
<comment type="catalytic activity">
    <reaction evidence="19">
        <text>propanoyl-CoA + H2O = propanoyl-4'-phosphopantetheine + adenosine 3',5'-bisphosphate + 2 H(+)</text>
        <dbReference type="Rhea" id="RHEA:67464"/>
        <dbReference type="ChEBI" id="CHEBI:15377"/>
        <dbReference type="ChEBI" id="CHEBI:15378"/>
        <dbReference type="ChEBI" id="CHEBI:57392"/>
        <dbReference type="ChEBI" id="CHEBI:58343"/>
        <dbReference type="ChEBI" id="CHEBI:172362"/>
    </reaction>
    <physiologicalReaction direction="left-to-right" evidence="19">
        <dbReference type="Rhea" id="RHEA:67465"/>
    </physiologicalReaction>
</comment>
<evidence type="ECO:0000256" key="17">
    <source>
        <dbReference type="ARBA" id="ARBA00047511"/>
    </source>
</evidence>
<dbReference type="PROSITE" id="PS51462">
    <property type="entry name" value="NUDIX"/>
    <property type="match status" value="1"/>
</dbReference>
<evidence type="ECO:0000259" key="32">
    <source>
        <dbReference type="PROSITE" id="PS51462"/>
    </source>
</evidence>
<comment type="catalytic activity">
    <reaction evidence="29">
        <text>butanoyl-CoA + H2O = S-butanoyl-4'-phosphopantetheine + adenosine 3',5'-bisphosphate + 2 H(+)</text>
        <dbReference type="Rhea" id="RHEA:49976"/>
        <dbReference type="ChEBI" id="CHEBI:15377"/>
        <dbReference type="ChEBI" id="CHEBI:15378"/>
        <dbReference type="ChEBI" id="CHEBI:57371"/>
        <dbReference type="ChEBI" id="CHEBI:58343"/>
        <dbReference type="ChEBI" id="CHEBI:132011"/>
    </reaction>
    <physiologicalReaction direction="left-to-right" evidence="29">
        <dbReference type="Rhea" id="RHEA:49977"/>
    </physiologicalReaction>
</comment>
<evidence type="ECO:0000256" key="9">
    <source>
        <dbReference type="ARBA" id="ARBA00031193"/>
    </source>
</evidence>
<evidence type="ECO:0000256" key="31">
    <source>
        <dbReference type="SAM" id="MobiDB-lite"/>
    </source>
</evidence>
<evidence type="ECO:0000256" key="29">
    <source>
        <dbReference type="ARBA" id="ARBA00049284"/>
    </source>
</evidence>
<comment type="catalytic activity">
    <reaction evidence="17">
        <text>(6Z)-octenoyl-CoA + H2O = S-(6Z-octenoyl)-4'-phosphopantetheine + adenosine 3',5'-bisphosphate + 2 H(+)</text>
        <dbReference type="Rhea" id="RHEA:67528"/>
        <dbReference type="ChEBI" id="CHEBI:15377"/>
        <dbReference type="ChEBI" id="CHEBI:15378"/>
        <dbReference type="ChEBI" id="CHEBI:58343"/>
        <dbReference type="ChEBI" id="CHEBI:172383"/>
        <dbReference type="ChEBI" id="CHEBI:172384"/>
    </reaction>
    <physiologicalReaction direction="left-to-right" evidence="17">
        <dbReference type="Rhea" id="RHEA:67529"/>
    </physiologicalReaction>
</comment>
<evidence type="ECO:0000256" key="24">
    <source>
        <dbReference type="ARBA" id="ARBA00048624"/>
    </source>
</evidence>
<evidence type="ECO:0000256" key="15">
    <source>
        <dbReference type="ARBA" id="ARBA00047403"/>
    </source>
</evidence>
<dbReference type="InterPro" id="IPR039121">
    <property type="entry name" value="NUDT19"/>
</dbReference>
<evidence type="ECO:0000256" key="26">
    <source>
        <dbReference type="ARBA" id="ARBA00048828"/>
    </source>
</evidence>
<dbReference type="InterPro" id="IPR015797">
    <property type="entry name" value="NUDIX_hydrolase-like_dom_sf"/>
</dbReference>
<comment type="catalytic activity">
    <reaction evidence="30">
        <text>(9Z)-hexadecenoyl-CoA + H2O = S-(9Z-hexadecenoyl)-4'-phosphopantetheine + adenosine 3',5'-bisphosphate + 2 H(+)</text>
        <dbReference type="Rhea" id="RHEA:67540"/>
        <dbReference type="ChEBI" id="CHEBI:15377"/>
        <dbReference type="ChEBI" id="CHEBI:15378"/>
        <dbReference type="ChEBI" id="CHEBI:58343"/>
        <dbReference type="ChEBI" id="CHEBI:61540"/>
        <dbReference type="ChEBI" id="CHEBI:172388"/>
    </reaction>
    <physiologicalReaction direction="left-to-right" evidence="30">
        <dbReference type="Rhea" id="RHEA:67541"/>
    </physiologicalReaction>
</comment>
<evidence type="ECO:0000256" key="7">
    <source>
        <dbReference type="ARBA" id="ARBA00023211"/>
    </source>
</evidence>
<comment type="catalytic activity">
    <reaction evidence="22">
        <text>(9Z,12Z,15Z)-octadecatrienoyl-CoA + H2O = S-(9Z,12Z,15Z-octadecatrienoyl)-4'-phosphopantetheine + adenosine 3',5'-bisphosphate + 2 H(+)</text>
        <dbReference type="Rhea" id="RHEA:67532"/>
        <dbReference type="ChEBI" id="CHEBI:15377"/>
        <dbReference type="ChEBI" id="CHEBI:15378"/>
        <dbReference type="ChEBI" id="CHEBI:58343"/>
        <dbReference type="ChEBI" id="CHEBI:74034"/>
        <dbReference type="ChEBI" id="CHEBI:172386"/>
    </reaction>
    <physiologicalReaction direction="left-to-right" evidence="22">
        <dbReference type="Rhea" id="RHEA:67533"/>
    </physiologicalReaction>
</comment>
<dbReference type="Gene3D" id="3.90.79.10">
    <property type="entry name" value="Nucleoside Triphosphate Pyrophosphohydrolase"/>
    <property type="match status" value="1"/>
</dbReference>
<comment type="catalytic activity">
    <reaction evidence="13">
        <text>octanoyl-CoA + H2O = S-octanoyl-4'-phosphopantetheine + adenosine 3',5'-bisphosphate + 2 H(+)</text>
        <dbReference type="Rhea" id="RHEA:50016"/>
        <dbReference type="ChEBI" id="CHEBI:15377"/>
        <dbReference type="ChEBI" id="CHEBI:15378"/>
        <dbReference type="ChEBI" id="CHEBI:57386"/>
        <dbReference type="ChEBI" id="CHEBI:58343"/>
        <dbReference type="ChEBI" id="CHEBI:132013"/>
    </reaction>
    <physiologicalReaction direction="left-to-right" evidence="13">
        <dbReference type="Rhea" id="RHEA:50017"/>
    </physiologicalReaction>
</comment>
<evidence type="ECO:0000256" key="14">
    <source>
        <dbReference type="ARBA" id="ARBA00047369"/>
    </source>
</evidence>
<evidence type="ECO:0000256" key="16">
    <source>
        <dbReference type="ARBA" id="ARBA00047466"/>
    </source>
</evidence>
<comment type="catalytic activity">
    <reaction evidence="21">
        <text>dodecanoyl-CoA + H2O = S-dodecanoyl-4'-phosphopantetheine + adenosine 3',5'-bisphosphate + 2 H(+)</text>
        <dbReference type="Rhea" id="RHEA:50024"/>
        <dbReference type="ChEBI" id="CHEBI:15377"/>
        <dbReference type="ChEBI" id="CHEBI:15378"/>
        <dbReference type="ChEBI" id="CHEBI:57375"/>
        <dbReference type="ChEBI" id="CHEBI:58343"/>
        <dbReference type="ChEBI" id="CHEBI:132015"/>
    </reaction>
    <physiologicalReaction direction="left-to-right" evidence="21">
        <dbReference type="Rhea" id="RHEA:50025"/>
    </physiologicalReaction>
</comment>
<evidence type="ECO:0000256" key="8">
    <source>
        <dbReference type="ARBA" id="ARBA00026208"/>
    </source>
</evidence>
<comment type="cofactor">
    <cofactor evidence="2">
        <name>Mg(2+)</name>
        <dbReference type="ChEBI" id="CHEBI:18420"/>
    </cofactor>
</comment>
<comment type="catalytic activity">
    <reaction evidence="14">
        <text>malonyl-CoA + H2O = malonyl-4'-phosphopantetheine + adenosine 3',5'-bisphosphate + 2 H(+)</text>
        <dbReference type="Rhea" id="RHEA:67468"/>
        <dbReference type="ChEBI" id="CHEBI:15377"/>
        <dbReference type="ChEBI" id="CHEBI:15378"/>
        <dbReference type="ChEBI" id="CHEBI:57384"/>
        <dbReference type="ChEBI" id="CHEBI:58343"/>
        <dbReference type="ChEBI" id="CHEBI:172363"/>
    </reaction>
    <physiologicalReaction direction="left-to-right" evidence="14">
        <dbReference type="Rhea" id="RHEA:67469"/>
    </physiologicalReaction>
</comment>
<comment type="cofactor">
    <cofactor evidence="1">
        <name>Mn(2+)</name>
        <dbReference type="ChEBI" id="CHEBI:29035"/>
    </cofactor>
</comment>
<evidence type="ECO:0000256" key="2">
    <source>
        <dbReference type="ARBA" id="ARBA00001946"/>
    </source>
</evidence>
<comment type="catalytic activity">
    <reaction evidence="26">
        <text>hexadecanoyl-CoA + H2O = S-hexadecanoyl-4'-phosphopantetheine + adenosine 3',5'-bisphosphate + 2 H(+)</text>
        <dbReference type="Rhea" id="RHEA:50032"/>
        <dbReference type="ChEBI" id="CHEBI:15377"/>
        <dbReference type="ChEBI" id="CHEBI:15378"/>
        <dbReference type="ChEBI" id="CHEBI:57379"/>
        <dbReference type="ChEBI" id="CHEBI:58343"/>
        <dbReference type="ChEBI" id="CHEBI:132018"/>
    </reaction>
    <physiologicalReaction direction="left-to-right" evidence="26">
        <dbReference type="Rhea" id="RHEA:50033"/>
    </physiologicalReaction>
</comment>
<keyword evidence="4" id="KW-0479">Metal-binding</keyword>
<keyword evidence="6" id="KW-0460">Magnesium</keyword>
<evidence type="ECO:0000256" key="23">
    <source>
        <dbReference type="ARBA" id="ARBA00048413"/>
    </source>
</evidence>
<sequence>GPSGWRRAATVVLAARWPRASPAAPPLAAAADGFRLLLLQRAPNQRFMPGAHVFPGGVLDAADGSADWLPLFAPLHGPPRFGLGPAPPSSPSSSSSPFPGLPGDAGAGPATALPDDVALRICAVREAFEEAGVLLLRPRAPPGLAHALPPPPGLAEWRARVRADPRCFRQLCERLDCAPDIWALRGWGGWLTPAPPRHGARRRFDTAFLLCCLRHAPPVEPDRTEVVGYKVGAARPGPQGRHARRGSALARGDARRDSVLARGDAHELYRKDSHFLENPMSTDRKTEEILKEGRVVNRVVIHSSHLYEIHVSLLSEGKHVYPKSYVVRKSPTAHL</sequence>
<comment type="catalytic activity">
    <reaction evidence="28">
        <text>choloyl-CoA + H2O = S-choloyl-4'-phosphopantetheine + adenosine 3',5'-bisphosphate + 2 H(+)</text>
        <dbReference type="Rhea" id="RHEA:50036"/>
        <dbReference type="ChEBI" id="CHEBI:15377"/>
        <dbReference type="ChEBI" id="CHEBI:15378"/>
        <dbReference type="ChEBI" id="CHEBI:57373"/>
        <dbReference type="ChEBI" id="CHEBI:58343"/>
        <dbReference type="ChEBI" id="CHEBI:132020"/>
    </reaction>
    <physiologicalReaction direction="left-to-right" evidence="28">
        <dbReference type="Rhea" id="RHEA:50037"/>
    </physiologicalReaction>
</comment>
<feature type="region of interest" description="Disordered" evidence="31">
    <location>
        <begin position="232"/>
        <end position="256"/>
    </location>
</feature>
<comment type="catalytic activity">
    <reaction evidence="16">
        <text>hexanoyl-CoA + H2O = hexanoyl-4'-phosphopantetheine + adenosine 3',5'-bisphosphate + 2 H(+)</text>
        <dbReference type="Rhea" id="RHEA:49980"/>
        <dbReference type="ChEBI" id="CHEBI:15377"/>
        <dbReference type="ChEBI" id="CHEBI:15378"/>
        <dbReference type="ChEBI" id="CHEBI:58343"/>
        <dbReference type="ChEBI" id="CHEBI:62620"/>
        <dbReference type="ChEBI" id="CHEBI:132012"/>
    </reaction>
    <physiologicalReaction direction="left-to-right" evidence="16">
        <dbReference type="Rhea" id="RHEA:49981"/>
    </physiologicalReaction>
</comment>